<keyword evidence="1" id="KW-0472">Membrane</keyword>
<dbReference type="Proteomes" id="UP000595001">
    <property type="component" value="Chromosome"/>
</dbReference>
<dbReference type="EMBL" id="CP065856">
    <property type="protein sequence ID" value="QPV64339.1"/>
    <property type="molecule type" value="Genomic_DNA"/>
</dbReference>
<keyword evidence="3" id="KW-1185">Reference proteome</keyword>
<accession>A0A7T3G0X2</accession>
<dbReference type="AlphaFoldDB" id="A0A7T3G0X2"/>
<feature type="transmembrane region" description="Helical" evidence="1">
    <location>
        <begin position="6"/>
        <end position="24"/>
    </location>
</feature>
<keyword evidence="1" id="KW-0812">Transmembrane</keyword>
<keyword evidence="1" id="KW-1133">Transmembrane helix</keyword>
<dbReference type="KEGG" id="hlt:I7X12_06915"/>
<organism evidence="2 3">
    <name type="scientific">Halosimplex litoreum</name>
    <dbReference type="NCBI Taxonomy" id="1198301"/>
    <lineage>
        <taxon>Archaea</taxon>
        <taxon>Methanobacteriati</taxon>
        <taxon>Methanobacteriota</taxon>
        <taxon>Stenosarchaea group</taxon>
        <taxon>Halobacteria</taxon>
        <taxon>Halobacteriales</taxon>
        <taxon>Haloarculaceae</taxon>
        <taxon>Halosimplex</taxon>
    </lineage>
</organism>
<proteinExistence type="predicted"/>
<name>A0A7T3G0X2_9EURY</name>
<dbReference type="GeneID" id="60588210"/>
<evidence type="ECO:0000313" key="2">
    <source>
        <dbReference type="EMBL" id="QPV64339.1"/>
    </source>
</evidence>
<feature type="transmembrane region" description="Helical" evidence="1">
    <location>
        <begin position="31"/>
        <end position="54"/>
    </location>
</feature>
<evidence type="ECO:0000313" key="3">
    <source>
        <dbReference type="Proteomes" id="UP000595001"/>
    </source>
</evidence>
<evidence type="ECO:0000256" key="1">
    <source>
        <dbReference type="SAM" id="Phobius"/>
    </source>
</evidence>
<sequence>MTRDRFLVLSLGWICTALLSLIALDVFSYELFFVCSLIGLLAARELTLTIYVRLAWQRRVHWLTVLGLTGFAFVLARQFVARVSPWLF</sequence>
<feature type="transmembrane region" description="Helical" evidence="1">
    <location>
        <begin position="60"/>
        <end position="80"/>
    </location>
</feature>
<dbReference type="Pfam" id="PF26161">
    <property type="entry name" value="DUF8044"/>
    <property type="match status" value="1"/>
</dbReference>
<protein>
    <submittedName>
        <fullName evidence="2">Uncharacterized protein</fullName>
    </submittedName>
</protein>
<dbReference type="RefSeq" id="WP_198063112.1">
    <property type="nucleotide sequence ID" value="NZ_CP065856.1"/>
</dbReference>
<dbReference type="InterPro" id="IPR058357">
    <property type="entry name" value="DUF8044"/>
</dbReference>
<reference evidence="2 3" key="1">
    <citation type="submission" date="2020-12" db="EMBL/GenBank/DDBJ databases">
        <title>Halosimplex halophilum sp. nov. and Halosimplex salinum sp. nov., two new members of the genus Halosimplex.</title>
        <authorList>
            <person name="Cui H.L."/>
        </authorList>
    </citation>
    <scope>NUCLEOTIDE SEQUENCE [LARGE SCALE GENOMIC DNA]</scope>
    <source>
        <strain evidence="2 3">YGH94</strain>
    </source>
</reference>
<dbReference type="OrthoDB" id="146654at2157"/>
<gene>
    <name evidence="2" type="ORF">I7X12_06915</name>
</gene>